<accession>X0Z1J6</accession>
<feature type="non-terminal residue" evidence="1">
    <location>
        <position position="1"/>
    </location>
</feature>
<dbReference type="AlphaFoldDB" id="X0Z1J6"/>
<protein>
    <recommendedName>
        <fullName evidence="2">DUF4145 domain-containing protein</fullName>
    </recommendedName>
</protein>
<proteinExistence type="predicted"/>
<gene>
    <name evidence="1" type="ORF">S01H4_00416</name>
</gene>
<evidence type="ECO:0000313" key="1">
    <source>
        <dbReference type="EMBL" id="GAG62844.1"/>
    </source>
</evidence>
<sequence length="126" mass="14425">FGRKIYFVKGKFEREIIFRDTLNAYMLAEKGFSKSAVILAGSIIEELLRLYLECRNINPSKNNFNEYIKLCESKGILKKGISKLSDSVRHFRNIVHLKNEISPKYTISKAAAKNAVSSIFIISNDF</sequence>
<comment type="caution">
    <text evidence="1">The sequence shown here is derived from an EMBL/GenBank/DDBJ whole genome shotgun (WGS) entry which is preliminary data.</text>
</comment>
<dbReference type="EMBL" id="BART01000056">
    <property type="protein sequence ID" value="GAG62844.1"/>
    <property type="molecule type" value="Genomic_DNA"/>
</dbReference>
<evidence type="ECO:0008006" key="2">
    <source>
        <dbReference type="Google" id="ProtNLM"/>
    </source>
</evidence>
<name>X0Z1J6_9ZZZZ</name>
<organism evidence="1">
    <name type="scientific">marine sediment metagenome</name>
    <dbReference type="NCBI Taxonomy" id="412755"/>
    <lineage>
        <taxon>unclassified sequences</taxon>
        <taxon>metagenomes</taxon>
        <taxon>ecological metagenomes</taxon>
    </lineage>
</organism>
<reference evidence="1" key="1">
    <citation type="journal article" date="2014" name="Front. Microbiol.">
        <title>High frequency of phylogenetically diverse reductive dehalogenase-homologous genes in deep subseafloor sedimentary metagenomes.</title>
        <authorList>
            <person name="Kawai M."/>
            <person name="Futagami T."/>
            <person name="Toyoda A."/>
            <person name="Takaki Y."/>
            <person name="Nishi S."/>
            <person name="Hori S."/>
            <person name="Arai W."/>
            <person name="Tsubouchi T."/>
            <person name="Morono Y."/>
            <person name="Uchiyama I."/>
            <person name="Ito T."/>
            <person name="Fujiyama A."/>
            <person name="Inagaki F."/>
            <person name="Takami H."/>
        </authorList>
    </citation>
    <scope>NUCLEOTIDE SEQUENCE</scope>
    <source>
        <strain evidence="1">Expedition CK06-06</strain>
    </source>
</reference>